<evidence type="ECO:0000256" key="1">
    <source>
        <dbReference type="SAM" id="MobiDB-lite"/>
    </source>
</evidence>
<protein>
    <recommendedName>
        <fullName evidence="5">Integrase catalytic domain-containing protein</fullName>
    </recommendedName>
</protein>
<evidence type="ECO:0000313" key="4">
    <source>
        <dbReference type="Proteomes" id="UP001159427"/>
    </source>
</evidence>
<evidence type="ECO:0008006" key="5">
    <source>
        <dbReference type="Google" id="ProtNLM"/>
    </source>
</evidence>
<organism evidence="2 4">
    <name type="scientific">Porites evermanni</name>
    <dbReference type="NCBI Taxonomy" id="104178"/>
    <lineage>
        <taxon>Eukaryota</taxon>
        <taxon>Metazoa</taxon>
        <taxon>Cnidaria</taxon>
        <taxon>Anthozoa</taxon>
        <taxon>Hexacorallia</taxon>
        <taxon>Scleractinia</taxon>
        <taxon>Fungiina</taxon>
        <taxon>Poritidae</taxon>
        <taxon>Porites</taxon>
    </lineage>
</organism>
<proteinExistence type="predicted"/>
<gene>
    <name evidence="3" type="ORF">PEVE_00038784</name>
    <name evidence="2" type="ORF">PEVE_00040291</name>
</gene>
<dbReference type="EMBL" id="CALNXI010000669">
    <property type="protein sequence ID" value="CAH3031237.1"/>
    <property type="molecule type" value="Genomic_DNA"/>
</dbReference>
<comment type="caution">
    <text evidence="2">The sequence shown here is derived from an EMBL/GenBank/DDBJ whole genome shotgun (WGS) entry which is preliminary data.</text>
</comment>
<dbReference type="PANTHER" id="PTHR33845">
    <property type="entry name" value="C2H2-TYPE DOMAIN-CONTAINING PROTEIN"/>
    <property type="match status" value="1"/>
</dbReference>
<reference evidence="2 4" key="1">
    <citation type="submission" date="2022-05" db="EMBL/GenBank/DDBJ databases">
        <authorList>
            <consortium name="Genoscope - CEA"/>
            <person name="William W."/>
        </authorList>
    </citation>
    <scope>NUCLEOTIDE SEQUENCE [LARGE SCALE GENOMIC DNA]</scope>
</reference>
<dbReference type="EMBL" id="CALNXI010000073">
    <property type="protein sequence ID" value="CAH3017871.1"/>
    <property type="molecule type" value="Genomic_DNA"/>
</dbReference>
<keyword evidence="4" id="KW-1185">Reference proteome</keyword>
<dbReference type="PANTHER" id="PTHR33845:SF1">
    <property type="entry name" value="C2H2-TYPE DOMAIN-CONTAINING PROTEIN"/>
    <property type="match status" value="1"/>
</dbReference>
<dbReference type="Proteomes" id="UP001159427">
    <property type="component" value="Unassembled WGS sequence"/>
</dbReference>
<feature type="region of interest" description="Disordered" evidence="1">
    <location>
        <begin position="981"/>
        <end position="1000"/>
    </location>
</feature>
<name>A0ABN8LLC8_9CNID</name>
<sequence>MDVSLTCSFSSPDSACSLEGTGSQVVPLLACKLDITAHLLSLGVSSGQLRTGDENVNEVDLILNRAGYFVTTDNEKMSMTICPRHRKKLTTDWAGRKSNTCSYPSHRGPRKTIKKPRRVNATLSEEIYQFHQATVPIGSAVCSSCRGAHYKSRKAHVTCIGDLCGIVDDLVHNLLIYFITLQDPYSDTLVIGDEIEESDSATVSVITVCEESTLPATVCAAVSSTGEGLETVSLQSHSSQASIPDEEISLWVDEMEEQNSKRQKLNEAVHSISGGRYSPVMSSLNTTWDDVSDTQQRYYIRKAKETIVTSLSVITPGQEELVWKALQTEVLLDPNRDNQGKRKRFDPNSGLVDILVNAYEQAGHWQTKRQILSLFADDFSRAELQEMIPGLSKWRIDQARQHATEAGKGQPLPEIPSFRTRIEHEKVDHFIEYISRPEFVQDVAFGTKTLKLDSGEKIVIPAVIRTVIPSRIIRQYLDYCKEQEFEPASQRSLYRMIEVCSASMQKSLQGLDNTTAEGTEAFDQLFSMLEALADQGINVTATQKFLKDAKRYLKNDFKTHIGRGEHCSDHCTVHALSDSSAWEFRGECDHEHCYECERCESLEGVLKQVAEMQDKADMTEEERVRWRFEYTESVRNIQAWKAHLLRSSNQDEAKQDILEKLDDNSCLVVMDWAMKFLPVQYREHMSDFFGKRGRSWHISAVITRATVESKHEVECFVHIFNNCTQNSFAVLSIIEDLLQKVKLEYPGVTTAYLRSDNAGCYHNGPLLLSLREVGVRTGVRPVRYDFSEPQAGKDICDRKTAAMKAHIKRWVNEKHDVVTAEDMKAALESHGGIKGCRAAVVEVDTTRERNKDSKIPGISVLNNFQFEECGIRVWKAYNIGPGRLIPYSGLGVTPQGDTGVRVVKPFGQATHRGSVGESVRHQSEIYSCQETGCVLTLKTQAEADNHMDTGKHRLEVDCESMYDRVRRKWAGIVTGVTFAPDVPTTSSQGENSGSAFREHDPRPLGWALKVTKRPTRMTDNVKTFLMKKFEEGTRTGNKADPVRVAREMKTLRNEDGEPTFKPEEWRTAQQISSLFSRQTAALRHRGIDAEEISEEDIEAAESEIAFDTLRSLVMDDMGKPSHPIIVGISNICELVKNKKLDSLKLAALKEICNQLHLTTSGPLSRKKTFFEAIQKFSESCTCFQK</sequence>
<accession>A0ABN8LLC8</accession>
<evidence type="ECO:0000313" key="3">
    <source>
        <dbReference type="EMBL" id="CAH3031237.1"/>
    </source>
</evidence>
<feature type="compositionally biased region" description="Polar residues" evidence="1">
    <location>
        <begin position="983"/>
        <end position="994"/>
    </location>
</feature>
<evidence type="ECO:0000313" key="2">
    <source>
        <dbReference type="EMBL" id="CAH3017871.1"/>
    </source>
</evidence>